<dbReference type="GO" id="GO:0005874">
    <property type="term" value="C:microtubule"/>
    <property type="evidence" value="ECO:0007669"/>
    <property type="project" value="TreeGrafter"/>
</dbReference>
<dbReference type="InterPro" id="IPR026081">
    <property type="entry name" value="DISC1"/>
</dbReference>
<feature type="compositionally biased region" description="Acidic residues" evidence="2">
    <location>
        <begin position="650"/>
        <end position="663"/>
    </location>
</feature>
<dbReference type="GO" id="GO:0005815">
    <property type="term" value="C:microtubule organizing center"/>
    <property type="evidence" value="ECO:0007669"/>
    <property type="project" value="TreeGrafter"/>
</dbReference>
<dbReference type="AlphaFoldDB" id="A0A7S2WCC3"/>
<dbReference type="PANTHER" id="PTHR14332">
    <property type="entry name" value="DISRUPTED IN SCHIZOPHRENIA 1 PROTEIN"/>
    <property type="match status" value="1"/>
</dbReference>
<accession>A0A7S2WCC3</accession>
<name>A0A7S2WCC3_9STRA</name>
<protein>
    <recommendedName>
        <fullName evidence="4">UVR domain-containing protein</fullName>
    </recommendedName>
</protein>
<evidence type="ECO:0000313" key="3">
    <source>
        <dbReference type="EMBL" id="CAD9678372.1"/>
    </source>
</evidence>
<feature type="coiled-coil region" evidence="1">
    <location>
        <begin position="591"/>
        <end position="637"/>
    </location>
</feature>
<evidence type="ECO:0000256" key="2">
    <source>
        <dbReference type="SAM" id="MobiDB-lite"/>
    </source>
</evidence>
<feature type="compositionally biased region" description="Acidic residues" evidence="2">
    <location>
        <begin position="670"/>
        <end position="691"/>
    </location>
</feature>
<sequence>MLSALEADNNPEAEEGEEEEEVGEGGGELDELLRAFRRTAKQFSNGLRKVNEEIERNGVSLEKIEEDALALSNRLSDLENEQSAALEAEDFEKAEMLQRTIDAVNRSVGEIESRRQYLGRQAESLKLKKDKVFEDQVSGIEVIAELLGDCSKRETEKAKALCDEVADEIKIESGRLDEEDELLRVEVEGVEEDLKVVTKEQSKINAKVNAATVELRQERDGWEEKISLVDLEIAELRRQLAEKEAKRSELDGHLSEVNQGIQAARSKYESRLNELDSRCAAIKEKDELARARSEAIGNSREKLEEKYRNAAEKAKEMEVSAQQIASQLVILTDIANRLKREGRSRRGSEGGSTPTASASEQSKIRKLEDEILVTTQSIGFLERDAQKLELEAVEHGRALFDIDSKLPALNDQKKLAVSTRNFKEAGRVAKEIKDLTAEKEEVEAKVKETKEKLQVCNESLAAKNSEIVAFQEQLKSMQSGVNDTILKDLQAKRLALHADIKRVESSGSVAENSFGATILKLLRTELDACEVEARRVSVKICGDESLAVLSMDDEDCVDIEGESSPVGIDATDGTENKGEEAVCAVIPRLSVEEYNEKITDIEAKVETAVLEEDYELAAKLDEELEILRAELEVAKKSTLSNEDSLLQVDEGGEGEDNREEEEETGKQEHTEDDEQPVEVSNEIDEQEVVSGEEEKTSLHDDAIEDDERSDQDENVGDINAEVEDPPREDDALDKEDIGDPLMNTTTKDVQLAEEGNGHQHREVEEDNILS</sequence>
<proteinExistence type="predicted"/>
<dbReference type="EMBL" id="HBHK01009833">
    <property type="protein sequence ID" value="CAD9678372.1"/>
    <property type="molecule type" value="Transcribed_RNA"/>
</dbReference>
<feature type="compositionally biased region" description="Basic and acidic residues" evidence="2">
    <location>
        <begin position="724"/>
        <end position="737"/>
    </location>
</feature>
<gene>
    <name evidence="3" type="ORF">QSP1433_LOCUS6146</name>
</gene>
<dbReference type="GO" id="GO:0045111">
    <property type="term" value="C:intermediate filament cytoskeleton"/>
    <property type="evidence" value="ECO:0007669"/>
    <property type="project" value="TreeGrafter"/>
</dbReference>
<keyword evidence="1" id="KW-0175">Coiled coil</keyword>
<reference evidence="3" key="1">
    <citation type="submission" date="2021-01" db="EMBL/GenBank/DDBJ databases">
        <authorList>
            <person name="Corre E."/>
            <person name="Pelletier E."/>
            <person name="Niang G."/>
            <person name="Scheremetjew M."/>
            <person name="Finn R."/>
            <person name="Kale V."/>
            <person name="Holt S."/>
            <person name="Cochrane G."/>
            <person name="Meng A."/>
            <person name="Brown T."/>
            <person name="Cohen L."/>
        </authorList>
    </citation>
    <scope>NUCLEOTIDE SEQUENCE</scope>
    <source>
        <strain evidence="3">NY070348D</strain>
    </source>
</reference>
<feature type="compositionally biased region" description="Acidic residues" evidence="2">
    <location>
        <begin position="702"/>
        <end position="723"/>
    </location>
</feature>
<evidence type="ECO:0008006" key="4">
    <source>
        <dbReference type="Google" id="ProtNLM"/>
    </source>
</evidence>
<feature type="compositionally biased region" description="Basic and acidic residues" evidence="2">
    <location>
        <begin position="692"/>
        <end position="701"/>
    </location>
</feature>
<evidence type="ECO:0000256" key="1">
    <source>
        <dbReference type="SAM" id="Coils"/>
    </source>
</evidence>
<feature type="coiled-coil region" evidence="1">
    <location>
        <begin position="425"/>
        <end position="459"/>
    </location>
</feature>
<feature type="region of interest" description="Disordered" evidence="2">
    <location>
        <begin position="642"/>
        <end position="770"/>
    </location>
</feature>
<feature type="compositionally biased region" description="Acidic residues" evidence="2">
    <location>
        <begin position="9"/>
        <end position="29"/>
    </location>
</feature>
<feature type="region of interest" description="Disordered" evidence="2">
    <location>
        <begin position="1"/>
        <end position="29"/>
    </location>
</feature>
<organism evidence="3">
    <name type="scientific">Mucochytrium quahogii</name>
    <dbReference type="NCBI Taxonomy" id="96639"/>
    <lineage>
        <taxon>Eukaryota</taxon>
        <taxon>Sar</taxon>
        <taxon>Stramenopiles</taxon>
        <taxon>Bigyra</taxon>
        <taxon>Labyrinthulomycetes</taxon>
        <taxon>Thraustochytrida</taxon>
        <taxon>Thraustochytriidae</taxon>
        <taxon>Mucochytrium</taxon>
    </lineage>
</organism>
<feature type="coiled-coil region" evidence="1">
    <location>
        <begin position="47"/>
        <end position="81"/>
    </location>
</feature>
<feature type="region of interest" description="Disordered" evidence="2">
    <location>
        <begin position="340"/>
        <end position="363"/>
    </location>
</feature>
<feature type="coiled-coil region" evidence="1">
    <location>
        <begin position="219"/>
        <end position="320"/>
    </location>
</feature>
<dbReference type="PANTHER" id="PTHR14332:SF3">
    <property type="entry name" value="DISRUPTED IN SCHIZOPHRENIA 1 PROTEIN"/>
    <property type="match status" value="1"/>
</dbReference>